<dbReference type="SUPFAM" id="SSF56059">
    <property type="entry name" value="Glutathione synthetase ATP-binding domain-like"/>
    <property type="match status" value="1"/>
</dbReference>
<comment type="caution">
    <text evidence="7">The sequence shown here is derived from an EMBL/GenBank/DDBJ whole genome shotgun (WGS) entry which is preliminary data.</text>
</comment>
<dbReference type="GO" id="GO:0005524">
    <property type="term" value="F:ATP binding"/>
    <property type="evidence" value="ECO:0007669"/>
    <property type="project" value="UniProtKB-KW"/>
</dbReference>
<evidence type="ECO:0008006" key="9">
    <source>
        <dbReference type="Google" id="ProtNLM"/>
    </source>
</evidence>
<dbReference type="GO" id="GO:0070736">
    <property type="term" value="F:protein-glycine ligase activity, initiating"/>
    <property type="evidence" value="ECO:0007669"/>
    <property type="project" value="TreeGrafter"/>
</dbReference>
<comment type="subcellular location">
    <subcellularLocation>
        <location evidence="1">Cytoplasm</location>
    </subcellularLocation>
</comment>
<evidence type="ECO:0000256" key="3">
    <source>
        <dbReference type="ARBA" id="ARBA00022598"/>
    </source>
</evidence>
<keyword evidence="2" id="KW-0963">Cytoplasm</keyword>
<feature type="compositionally biased region" description="Acidic residues" evidence="6">
    <location>
        <begin position="1175"/>
        <end position="1189"/>
    </location>
</feature>
<feature type="compositionally biased region" description="Basic and acidic residues" evidence="6">
    <location>
        <begin position="394"/>
        <end position="421"/>
    </location>
</feature>
<evidence type="ECO:0000256" key="1">
    <source>
        <dbReference type="ARBA" id="ARBA00004496"/>
    </source>
</evidence>
<keyword evidence="4" id="KW-0547">Nucleotide-binding</keyword>
<evidence type="ECO:0000313" key="8">
    <source>
        <dbReference type="Proteomes" id="UP001209570"/>
    </source>
</evidence>
<gene>
    <name evidence="7" type="ORF">P43SY_006711</name>
</gene>
<evidence type="ECO:0000256" key="4">
    <source>
        <dbReference type="ARBA" id="ARBA00022741"/>
    </source>
</evidence>
<feature type="region of interest" description="Disordered" evidence="6">
    <location>
        <begin position="433"/>
        <end position="465"/>
    </location>
</feature>
<dbReference type="AlphaFoldDB" id="A0AAD5QAP2"/>
<dbReference type="GO" id="GO:0005737">
    <property type="term" value="C:cytoplasm"/>
    <property type="evidence" value="ECO:0007669"/>
    <property type="project" value="UniProtKB-SubCell"/>
</dbReference>
<feature type="compositionally biased region" description="Low complexity" evidence="6">
    <location>
        <begin position="433"/>
        <end position="453"/>
    </location>
</feature>
<dbReference type="GO" id="GO:0015630">
    <property type="term" value="C:microtubule cytoskeleton"/>
    <property type="evidence" value="ECO:0007669"/>
    <property type="project" value="TreeGrafter"/>
</dbReference>
<dbReference type="Gene3D" id="3.30.470.20">
    <property type="entry name" value="ATP-grasp fold, B domain"/>
    <property type="match status" value="1"/>
</dbReference>
<dbReference type="Proteomes" id="UP001209570">
    <property type="component" value="Unassembled WGS sequence"/>
</dbReference>
<feature type="compositionally biased region" description="Low complexity" evidence="6">
    <location>
        <begin position="362"/>
        <end position="374"/>
    </location>
</feature>
<dbReference type="PANTHER" id="PTHR45870:SF2">
    <property type="entry name" value="TUBULIN MONOGLYCYLASE TTLL3"/>
    <property type="match status" value="1"/>
</dbReference>
<keyword evidence="8" id="KW-1185">Reference proteome</keyword>
<dbReference type="PANTHER" id="PTHR45870">
    <property type="entry name" value="TUBULIN MONOGLYCYLASE TTLL3"/>
    <property type="match status" value="1"/>
</dbReference>
<feature type="compositionally biased region" description="Acidic residues" evidence="6">
    <location>
        <begin position="1134"/>
        <end position="1161"/>
    </location>
</feature>
<dbReference type="InterPro" id="IPR051437">
    <property type="entry name" value="TTLL_monoglycylase"/>
</dbReference>
<evidence type="ECO:0000256" key="6">
    <source>
        <dbReference type="SAM" id="MobiDB-lite"/>
    </source>
</evidence>
<feature type="compositionally biased region" description="Basic and acidic residues" evidence="6">
    <location>
        <begin position="262"/>
        <end position="282"/>
    </location>
</feature>
<feature type="compositionally biased region" description="Basic and acidic residues" evidence="6">
    <location>
        <begin position="171"/>
        <end position="188"/>
    </location>
</feature>
<dbReference type="PROSITE" id="PS51221">
    <property type="entry name" value="TTL"/>
    <property type="match status" value="1"/>
</dbReference>
<feature type="region of interest" description="Disordered" evidence="6">
    <location>
        <begin position="297"/>
        <end position="421"/>
    </location>
</feature>
<evidence type="ECO:0000256" key="2">
    <source>
        <dbReference type="ARBA" id="ARBA00022490"/>
    </source>
</evidence>
<feature type="region of interest" description="Disordered" evidence="6">
    <location>
        <begin position="262"/>
        <end position="285"/>
    </location>
</feature>
<protein>
    <recommendedName>
        <fullName evidence="9">Tubulin-tyrosine ligase family</fullName>
    </recommendedName>
</protein>
<keyword evidence="5" id="KW-0067">ATP-binding</keyword>
<feature type="compositionally biased region" description="Low complexity" evidence="6">
    <location>
        <begin position="15"/>
        <end position="32"/>
    </location>
</feature>
<feature type="compositionally biased region" description="Basic and acidic residues" evidence="6">
    <location>
        <begin position="1120"/>
        <end position="1133"/>
    </location>
</feature>
<feature type="compositionally biased region" description="Basic and acidic residues" evidence="6">
    <location>
        <begin position="106"/>
        <end position="136"/>
    </location>
</feature>
<reference evidence="7" key="1">
    <citation type="submission" date="2021-12" db="EMBL/GenBank/DDBJ databases">
        <title>Prjna785345.</title>
        <authorList>
            <person name="Rujirawat T."/>
            <person name="Krajaejun T."/>
        </authorList>
    </citation>
    <scope>NUCLEOTIDE SEQUENCE</scope>
    <source>
        <strain evidence="7">Pi057C3</strain>
    </source>
</reference>
<feature type="compositionally biased region" description="Basic and acidic residues" evidence="6">
    <location>
        <begin position="147"/>
        <end position="158"/>
    </location>
</feature>
<sequence>MALETEQAVSSPERSTLPLLSGLTPSAPPAALRSSKLKPPTQRALLLPLVGPERTSSRSPVKLPTLSKSSSNQDRQEGDAADGDGSCNGSGPDRELVQQQQQRSVVAEDKHRRYLRELEEQKRLAMEEHAREEARRERLRHKLSQRILKEAARARESGNKAAEQEGAEEKDEPREEIAVDGGGDERAGATKTKPTKKRKQKKTKKKGEPKKKDEEGGEEDEEDRGAPEETVANTNGDVEEAEKALRQRRLLEKQRAWLEQLQAKKREMEAKEARERERERRRQAALKRAVLDAIHAKAEVVEEEEGVDEEKEVDAPPSPAPSVPDEEEDDGHQAQEERDESVAPTEEKSEPTAAGNAMAAIRQRQQQQQQQQQQSSDKTEPPAKPAATNAVHKKQQEYLHRLAEQRRQRQREEEDARLEQERRRRVVQQQAQQRLQEAVQRSQAHAQAQAEAEASTDDEPRSKPVVVDVDAMVARLSRLKDRDASVVPEARDFASWKRRHGVRPEQKVFSMTGWYPVIREELEKRGWFFNADRESPFFDLKWSLKSDDLKGVKLAKHQYVNHFFANTALTTKVGLLHSLRGLAWHQSVDVHTVFPRAYDLNEPRDMDAFVLDFRYTFAEGVLKELVKAALAPAQRATLRVNEGVVDVLRRVVAKKLRGLARGLESAEPEDWALEESVDDASAAAGEDVVTDLEWEVLSKCAVDAVGSLRASLAYKPRGLEDDGGGAEDGAAELNAEDKRARRLEERRRAEAFAREKARLSALLQRVSPLSDDAVDELVRMLSTLARVSPQLFLNGGGPAGAEAARGLDLAQLAASRAVSRNVWIVKPAGMSRGRGIRVFNRLDALLEYADVANHKECQWVAQKYIENPLLICRRKFDIRQWVLVTSWDPLTVWFYADCYVRFSSQEYSTENLDDAFVHLTNNSIQKHSDSFHDVYATDDGSMQVEGNMWHSDELRQYLRQQRGGDDVFLARVQPRMQELVVLSLQCVQDQVQHRENACELYGYDFMLDDALQPWLIEVNSSPACDYSTPTAQRYVETGLRGIVQVIVDHREFELRRRAGKAARDKEPEPDTGRWRRIFRGEFVGKPVSSFGADFQVRGLKVARARGKSKPAAKGAGPKPPADEASLHRGLAEEKGEEEQEEEEEEEEEEENEVNQQEEEEEIRGPGRGKTAAMPEEGEEEEAEEEEEEGNTAVDGGGDEQSVDSLL</sequence>
<organism evidence="7 8">
    <name type="scientific">Pythium insidiosum</name>
    <name type="common">Pythiosis disease agent</name>
    <dbReference type="NCBI Taxonomy" id="114742"/>
    <lineage>
        <taxon>Eukaryota</taxon>
        <taxon>Sar</taxon>
        <taxon>Stramenopiles</taxon>
        <taxon>Oomycota</taxon>
        <taxon>Peronosporomycetes</taxon>
        <taxon>Pythiales</taxon>
        <taxon>Pythiaceae</taxon>
        <taxon>Pythium</taxon>
    </lineage>
</organism>
<feature type="compositionally biased region" description="Acidic residues" evidence="6">
    <location>
        <begin position="301"/>
        <end position="312"/>
    </location>
</feature>
<accession>A0AAD5QAP2</accession>
<evidence type="ECO:0000313" key="7">
    <source>
        <dbReference type="EMBL" id="KAJ0409214.1"/>
    </source>
</evidence>
<dbReference type="InterPro" id="IPR004344">
    <property type="entry name" value="TTL/TTLL_fam"/>
</dbReference>
<feature type="compositionally biased region" description="Basic residues" evidence="6">
    <location>
        <begin position="193"/>
        <end position="209"/>
    </location>
</feature>
<dbReference type="EMBL" id="JAKCXM010000005">
    <property type="protein sequence ID" value="KAJ0409214.1"/>
    <property type="molecule type" value="Genomic_DNA"/>
</dbReference>
<keyword evidence="3" id="KW-0436">Ligase</keyword>
<feature type="region of interest" description="Disordered" evidence="6">
    <location>
        <begin position="1104"/>
        <end position="1206"/>
    </location>
</feature>
<dbReference type="Pfam" id="PF03133">
    <property type="entry name" value="TTL"/>
    <property type="match status" value="1"/>
</dbReference>
<evidence type="ECO:0000256" key="5">
    <source>
        <dbReference type="ARBA" id="ARBA00022840"/>
    </source>
</evidence>
<feature type="compositionally biased region" description="Acidic residues" evidence="6">
    <location>
        <begin position="1196"/>
        <end position="1206"/>
    </location>
</feature>
<proteinExistence type="predicted"/>
<name>A0AAD5QAP2_PYTIN</name>
<feature type="region of interest" description="Disordered" evidence="6">
    <location>
        <begin position="1"/>
        <end position="246"/>
    </location>
</feature>